<gene>
    <name evidence="1" type="ORF">E5340_08240</name>
</gene>
<organism evidence="1 2">
    <name type="scientific">Ligilactobacillus murinus</name>
    <dbReference type="NCBI Taxonomy" id="1622"/>
    <lineage>
        <taxon>Bacteria</taxon>
        <taxon>Bacillati</taxon>
        <taxon>Bacillota</taxon>
        <taxon>Bacilli</taxon>
        <taxon>Lactobacillales</taxon>
        <taxon>Lactobacillaceae</taxon>
        <taxon>Ligilactobacillus</taxon>
    </lineage>
</organism>
<evidence type="ECO:0000313" key="2">
    <source>
        <dbReference type="Proteomes" id="UP000306855"/>
    </source>
</evidence>
<dbReference type="AlphaFoldDB" id="A0A4S2EJI5"/>
<accession>A0A4S2EJI5</accession>
<protein>
    <submittedName>
        <fullName evidence="1">Uncharacterized protein</fullName>
    </submittedName>
</protein>
<reference evidence="1 2" key="1">
    <citation type="submission" date="2019-04" db="EMBL/GenBank/DDBJ databases">
        <title>Microbes associate with the intestines of laboratory mice.</title>
        <authorList>
            <person name="Navarre W."/>
            <person name="Wong E."/>
            <person name="Huang K."/>
            <person name="Tropini C."/>
            <person name="Ng K."/>
            <person name="Yu B."/>
        </authorList>
    </citation>
    <scope>NUCLEOTIDE SEQUENCE [LARGE SCALE GENOMIC DNA]</scope>
    <source>
        <strain evidence="1 2">NM26_J9</strain>
    </source>
</reference>
<comment type="caution">
    <text evidence="1">The sequence shown here is derived from an EMBL/GenBank/DDBJ whole genome shotgun (WGS) entry which is preliminary data.</text>
</comment>
<dbReference type="Proteomes" id="UP000306855">
    <property type="component" value="Unassembled WGS sequence"/>
</dbReference>
<sequence>MLITMIGRDMPNVTEVTSHDLDLGEIKCPPNCLACSQKLADMVCEYLLLLGDKAANNIFLLDGHGELITTDNLHL</sequence>
<dbReference type="RefSeq" id="WP_135942290.1">
    <property type="nucleotide sequence ID" value="NZ_SRYK01000045.1"/>
</dbReference>
<proteinExistence type="predicted"/>
<dbReference type="EMBL" id="SRYK01000045">
    <property type="protein sequence ID" value="TGY54354.1"/>
    <property type="molecule type" value="Genomic_DNA"/>
</dbReference>
<evidence type="ECO:0000313" key="1">
    <source>
        <dbReference type="EMBL" id="TGY54354.1"/>
    </source>
</evidence>
<name>A0A4S2EJI5_9LACO</name>